<gene>
    <name evidence="4" type="ORF">C5O19_09125</name>
</gene>
<reference evidence="5" key="1">
    <citation type="submission" date="2018-02" db="EMBL/GenBank/DDBJ databases">
        <title>Genome sequencing of Solimonas sp. HR-BB.</title>
        <authorList>
            <person name="Lee Y."/>
            <person name="Jeon C.O."/>
        </authorList>
    </citation>
    <scope>NUCLEOTIDE SEQUENCE [LARGE SCALE GENOMIC DNA]</scope>
    <source>
        <strain evidence="5">HR-U</strain>
    </source>
</reference>
<dbReference type="PANTHER" id="PTHR21666">
    <property type="entry name" value="PEPTIDASE-RELATED"/>
    <property type="match status" value="1"/>
</dbReference>
<evidence type="ECO:0000256" key="1">
    <source>
        <dbReference type="SAM" id="MobiDB-lite"/>
    </source>
</evidence>
<sequence length="357" mass="40617">MMKLVTALFFCGICVFASTESFAQREKGLFKKAPSIKPKTDSKKTGNEFELPQQTTSNLRFSEQLEPKKPVNPVVSNMDTTRIDDKTEKIPTETEDQVYDDSAGVWVTTHRYFSIWDPNTIDPYNINPLDFDEPVELQLYDDAKGQFWAAPLTKGILTSQFGRRWGRWHTGADLDLDTGDDVFAAFDGQVRVVSFDGGGYGRYVVIRHYNGLETLYGHLSSQLVQSGQFVKAGEKIGLGGSTGRSTGPHLHYELRYEGNPFNPLEVYKFPENVIKSDRYLLTSKAWDYLRGGGNRVQYEYNTGEKSKQHRQIRWYRVRKGDTLYDIAHRSGVSVSQLKRLNGLRNSNLSIGKKLRVK</sequence>
<dbReference type="InterPro" id="IPR018392">
    <property type="entry name" value="LysM"/>
</dbReference>
<protein>
    <submittedName>
        <fullName evidence="4">Peptidase M23</fullName>
    </submittedName>
</protein>
<evidence type="ECO:0000313" key="4">
    <source>
        <dbReference type="EMBL" id="PQA59769.1"/>
    </source>
</evidence>
<feature type="domain" description="LysM" evidence="3">
    <location>
        <begin position="313"/>
        <end position="356"/>
    </location>
</feature>
<evidence type="ECO:0000313" key="5">
    <source>
        <dbReference type="Proteomes" id="UP000239590"/>
    </source>
</evidence>
<organism evidence="4 5">
    <name type="scientific">Siphonobacter curvatus</name>
    <dbReference type="NCBI Taxonomy" id="2094562"/>
    <lineage>
        <taxon>Bacteria</taxon>
        <taxon>Pseudomonadati</taxon>
        <taxon>Bacteroidota</taxon>
        <taxon>Cytophagia</taxon>
        <taxon>Cytophagales</taxon>
        <taxon>Cytophagaceae</taxon>
        <taxon>Siphonobacter</taxon>
    </lineage>
</organism>
<accession>A0A2S7IQ31</accession>
<dbReference type="AlphaFoldDB" id="A0A2S7IQ31"/>
<dbReference type="GO" id="GO:0004222">
    <property type="term" value="F:metalloendopeptidase activity"/>
    <property type="evidence" value="ECO:0007669"/>
    <property type="project" value="TreeGrafter"/>
</dbReference>
<dbReference type="CDD" id="cd12797">
    <property type="entry name" value="M23_peptidase"/>
    <property type="match status" value="1"/>
</dbReference>
<dbReference type="PANTHER" id="PTHR21666:SF270">
    <property type="entry name" value="MUREIN HYDROLASE ACTIVATOR ENVC"/>
    <property type="match status" value="1"/>
</dbReference>
<keyword evidence="5" id="KW-1185">Reference proteome</keyword>
<dbReference type="Gene3D" id="2.70.70.10">
    <property type="entry name" value="Glucose Permease (Domain IIA)"/>
    <property type="match status" value="1"/>
</dbReference>
<feature type="signal peptide" evidence="2">
    <location>
        <begin position="1"/>
        <end position="23"/>
    </location>
</feature>
<dbReference type="Proteomes" id="UP000239590">
    <property type="component" value="Unassembled WGS sequence"/>
</dbReference>
<dbReference type="InterPro" id="IPR016047">
    <property type="entry name" value="M23ase_b-sheet_dom"/>
</dbReference>
<evidence type="ECO:0000256" key="2">
    <source>
        <dbReference type="SAM" id="SignalP"/>
    </source>
</evidence>
<feature type="chain" id="PRO_5015683107" evidence="2">
    <location>
        <begin position="24"/>
        <end position="357"/>
    </location>
</feature>
<feature type="compositionally biased region" description="Basic and acidic residues" evidence="1">
    <location>
        <begin position="38"/>
        <end position="47"/>
    </location>
</feature>
<keyword evidence="2" id="KW-0732">Signal</keyword>
<dbReference type="EMBL" id="PTRA01000001">
    <property type="protein sequence ID" value="PQA59769.1"/>
    <property type="molecule type" value="Genomic_DNA"/>
</dbReference>
<dbReference type="Pfam" id="PF01476">
    <property type="entry name" value="LysM"/>
    <property type="match status" value="1"/>
</dbReference>
<dbReference type="SUPFAM" id="SSF51261">
    <property type="entry name" value="Duplicated hybrid motif"/>
    <property type="match status" value="1"/>
</dbReference>
<dbReference type="PROSITE" id="PS51782">
    <property type="entry name" value="LYSM"/>
    <property type="match status" value="1"/>
</dbReference>
<dbReference type="OrthoDB" id="9805070at2"/>
<name>A0A2S7IQ31_9BACT</name>
<dbReference type="SUPFAM" id="SSF54106">
    <property type="entry name" value="LysM domain"/>
    <property type="match status" value="1"/>
</dbReference>
<dbReference type="InterPro" id="IPR036779">
    <property type="entry name" value="LysM_dom_sf"/>
</dbReference>
<evidence type="ECO:0000259" key="3">
    <source>
        <dbReference type="PROSITE" id="PS51782"/>
    </source>
</evidence>
<dbReference type="InterPro" id="IPR050570">
    <property type="entry name" value="Cell_wall_metabolism_enzyme"/>
</dbReference>
<feature type="region of interest" description="Disordered" evidence="1">
    <location>
        <begin position="34"/>
        <end position="64"/>
    </location>
</feature>
<dbReference type="InterPro" id="IPR011055">
    <property type="entry name" value="Dup_hybrid_motif"/>
</dbReference>
<dbReference type="CDD" id="cd00118">
    <property type="entry name" value="LysM"/>
    <property type="match status" value="1"/>
</dbReference>
<dbReference type="Pfam" id="PF01551">
    <property type="entry name" value="Peptidase_M23"/>
    <property type="match status" value="1"/>
</dbReference>
<proteinExistence type="predicted"/>
<dbReference type="SMART" id="SM00257">
    <property type="entry name" value="LysM"/>
    <property type="match status" value="1"/>
</dbReference>
<comment type="caution">
    <text evidence="4">The sequence shown here is derived from an EMBL/GenBank/DDBJ whole genome shotgun (WGS) entry which is preliminary data.</text>
</comment>
<dbReference type="RefSeq" id="WP_104711523.1">
    <property type="nucleotide sequence ID" value="NZ_PTRA01000001.1"/>
</dbReference>
<feature type="compositionally biased region" description="Polar residues" evidence="1">
    <location>
        <begin position="52"/>
        <end position="61"/>
    </location>
</feature>
<dbReference type="Gene3D" id="3.10.350.10">
    <property type="entry name" value="LysM domain"/>
    <property type="match status" value="1"/>
</dbReference>